<dbReference type="RefSeq" id="WP_183198579.1">
    <property type="nucleotide sequence ID" value="NZ_JACIEK010000001.1"/>
</dbReference>
<protein>
    <submittedName>
        <fullName evidence="1">Uncharacterized protein</fullName>
    </submittedName>
</protein>
<evidence type="ECO:0000313" key="2">
    <source>
        <dbReference type="Proteomes" id="UP000542776"/>
    </source>
</evidence>
<comment type="caution">
    <text evidence="1">The sequence shown here is derived from an EMBL/GenBank/DDBJ whole genome shotgun (WGS) entry which is preliminary data.</text>
</comment>
<sequence>MSTEPTSHPDTAYCIACDKPMQNGQLYYPDVSGGELHAECCGPERECYTLDGEPLPEGEPIPAPRVWYEEPVTFSGPPRPSAAQELAWHNEPIMSDSDHDLEKGRDPHAMVNDLSHPAKSPCTEQEVAVDPVLPPENAPVTDLPVSSEGVGQEPANAFEMIYRLGVQDACAMIAPPEDMTDGELTPYGLGKRTVTAWAKRELINPQSAWRSDAARAAISQATRSEPST</sequence>
<dbReference type="AlphaFoldDB" id="A0A7W6EAE0"/>
<dbReference type="Proteomes" id="UP000542776">
    <property type="component" value="Unassembled WGS sequence"/>
</dbReference>
<proteinExistence type="predicted"/>
<evidence type="ECO:0000313" key="1">
    <source>
        <dbReference type="EMBL" id="MBB3997254.1"/>
    </source>
</evidence>
<reference evidence="1 2" key="1">
    <citation type="submission" date="2020-08" db="EMBL/GenBank/DDBJ databases">
        <title>Genomic Encyclopedia of Type Strains, Phase IV (KMG-IV): sequencing the most valuable type-strain genomes for metagenomic binning, comparative biology and taxonomic classification.</title>
        <authorList>
            <person name="Goeker M."/>
        </authorList>
    </citation>
    <scope>NUCLEOTIDE SEQUENCE [LARGE SCALE GENOMIC DNA]</scope>
    <source>
        <strain evidence="1 2">DSM 102238</strain>
    </source>
</reference>
<accession>A0A7W6EAE0</accession>
<keyword evidence="2" id="KW-1185">Reference proteome</keyword>
<gene>
    <name evidence="1" type="ORF">GGR04_001075</name>
</gene>
<dbReference type="EMBL" id="JACIEK010000001">
    <property type="protein sequence ID" value="MBB3997254.1"/>
    <property type="molecule type" value="Genomic_DNA"/>
</dbReference>
<organism evidence="1 2">
    <name type="scientific">Aureimonas pseudogalii</name>
    <dbReference type="NCBI Taxonomy" id="1744844"/>
    <lineage>
        <taxon>Bacteria</taxon>
        <taxon>Pseudomonadati</taxon>
        <taxon>Pseudomonadota</taxon>
        <taxon>Alphaproteobacteria</taxon>
        <taxon>Hyphomicrobiales</taxon>
        <taxon>Aurantimonadaceae</taxon>
        <taxon>Aureimonas</taxon>
    </lineage>
</organism>
<name>A0A7W6EAE0_9HYPH</name>